<organism evidence="9 10">
    <name type="scientific">Helicobacter baculiformis</name>
    <dbReference type="NCBI Taxonomy" id="427351"/>
    <lineage>
        <taxon>Bacteria</taxon>
        <taxon>Pseudomonadati</taxon>
        <taxon>Campylobacterota</taxon>
        <taxon>Epsilonproteobacteria</taxon>
        <taxon>Campylobacterales</taxon>
        <taxon>Helicobacteraceae</taxon>
        <taxon>Helicobacter</taxon>
    </lineage>
</organism>
<keyword evidence="2" id="KW-0479">Metal-binding</keyword>
<accession>A0ABV7ZHU1</accession>
<evidence type="ECO:0000256" key="3">
    <source>
        <dbReference type="ARBA" id="ARBA00023004"/>
    </source>
</evidence>
<dbReference type="InterPro" id="IPR017896">
    <property type="entry name" value="4Fe4S_Fe-S-bd"/>
</dbReference>
<dbReference type="PROSITE" id="PS51669">
    <property type="entry name" value="4FE4S_MOW_BIS_MGD"/>
    <property type="match status" value="1"/>
</dbReference>
<dbReference type="RefSeq" id="WP_199767612.1">
    <property type="nucleotide sequence ID" value="NZ_FZMF01000013.1"/>
</dbReference>
<feature type="domain" description="4Fe-4S Mo/W bis-MGD-type" evidence="7">
    <location>
        <begin position="232"/>
        <end position="291"/>
    </location>
</feature>
<dbReference type="CDD" id="cd00207">
    <property type="entry name" value="fer2"/>
    <property type="match status" value="1"/>
</dbReference>
<keyword evidence="3" id="KW-0408">Iron</keyword>
<evidence type="ECO:0000256" key="1">
    <source>
        <dbReference type="ARBA" id="ARBA00022485"/>
    </source>
</evidence>
<gene>
    <name evidence="9" type="ORF">ACFOPX_02430</name>
</gene>
<name>A0ABV7ZHU1_9HELI</name>
<keyword evidence="10" id="KW-1185">Reference proteome</keyword>
<evidence type="ECO:0000259" key="5">
    <source>
        <dbReference type="PROSITE" id="PS51085"/>
    </source>
</evidence>
<dbReference type="SMART" id="SM00926">
    <property type="entry name" value="Molybdop_Fe4S4"/>
    <property type="match status" value="1"/>
</dbReference>
<evidence type="ECO:0000259" key="6">
    <source>
        <dbReference type="PROSITE" id="PS51379"/>
    </source>
</evidence>
<dbReference type="InterPro" id="IPR019574">
    <property type="entry name" value="NADH_UbQ_OxRdtase_Gsu_4Fe4S-bd"/>
</dbReference>
<dbReference type="PROSITE" id="PS51379">
    <property type="entry name" value="4FE4S_FER_2"/>
    <property type="match status" value="2"/>
</dbReference>
<dbReference type="SUPFAM" id="SSF54292">
    <property type="entry name" value="2Fe-2S ferredoxin-like"/>
    <property type="match status" value="1"/>
</dbReference>
<dbReference type="Proteomes" id="UP001595783">
    <property type="component" value="Unassembled WGS sequence"/>
</dbReference>
<evidence type="ECO:0000256" key="2">
    <source>
        <dbReference type="ARBA" id="ARBA00022723"/>
    </source>
</evidence>
<dbReference type="Gene3D" id="3.30.70.20">
    <property type="match status" value="1"/>
</dbReference>
<comment type="caution">
    <text evidence="9">The sequence shown here is derived from an EMBL/GenBank/DDBJ whole genome shotgun (WGS) entry which is preliminary data.</text>
</comment>
<dbReference type="SUPFAM" id="SSF53706">
    <property type="entry name" value="Formate dehydrogenase/DMSO reductase, domains 1-3"/>
    <property type="match status" value="1"/>
</dbReference>
<evidence type="ECO:0000259" key="7">
    <source>
        <dbReference type="PROSITE" id="PS51669"/>
    </source>
</evidence>
<feature type="domain" description="4Fe-4S ferredoxin-type" evidence="6">
    <location>
        <begin position="193"/>
        <end position="223"/>
    </location>
</feature>
<keyword evidence="9" id="KW-0560">Oxidoreductase</keyword>
<dbReference type="PANTHER" id="PTHR24960">
    <property type="entry name" value="PHOTOSYSTEM I IRON-SULFUR CENTER-RELATED"/>
    <property type="match status" value="1"/>
</dbReference>
<dbReference type="NCBIfam" id="NF006305">
    <property type="entry name" value="PRK08493.1"/>
    <property type="match status" value="1"/>
</dbReference>
<dbReference type="InterPro" id="IPR017900">
    <property type="entry name" value="4Fe4S_Fe_S_CS"/>
</dbReference>
<dbReference type="Pfam" id="PF10588">
    <property type="entry name" value="NADH-G_4Fe-4S_3"/>
    <property type="match status" value="1"/>
</dbReference>
<keyword evidence="1" id="KW-0004">4Fe-4S</keyword>
<keyword evidence="4" id="KW-0411">Iron-sulfur</keyword>
<reference evidence="10" key="1">
    <citation type="journal article" date="2019" name="Int. J. Syst. Evol. Microbiol.">
        <title>The Global Catalogue of Microorganisms (GCM) 10K type strain sequencing project: providing services to taxonomists for standard genome sequencing and annotation.</title>
        <authorList>
            <consortium name="The Broad Institute Genomics Platform"/>
            <consortium name="The Broad Institute Genome Sequencing Center for Infectious Disease"/>
            <person name="Wu L."/>
            <person name="Ma J."/>
        </authorList>
    </citation>
    <scope>NUCLEOTIDE SEQUENCE [LARGE SCALE GENOMIC DNA]</scope>
    <source>
        <strain evidence="10">CCUG 53816</strain>
    </source>
</reference>
<dbReference type="PROSITE" id="PS00198">
    <property type="entry name" value="4FE4S_FER_1"/>
    <property type="match status" value="1"/>
</dbReference>
<feature type="domain" description="2Fe-2S ferredoxin-type" evidence="5">
    <location>
        <begin position="1"/>
        <end position="76"/>
    </location>
</feature>
<evidence type="ECO:0000259" key="8">
    <source>
        <dbReference type="PROSITE" id="PS51839"/>
    </source>
</evidence>
<dbReference type="PROSITE" id="PS51839">
    <property type="entry name" value="4FE4S_HC3"/>
    <property type="match status" value="1"/>
</dbReference>
<dbReference type="InterPro" id="IPR001041">
    <property type="entry name" value="2Fe-2S_ferredoxin-type"/>
</dbReference>
<dbReference type="PANTHER" id="PTHR24960:SF84">
    <property type="entry name" value="HYDROGENASE SUBUNIT"/>
    <property type="match status" value="1"/>
</dbReference>
<dbReference type="GO" id="GO:0050136">
    <property type="term" value="F:NADH dehydrogenase (quinone) (non-electrogenic) activity"/>
    <property type="evidence" value="ECO:0007669"/>
    <property type="project" value="UniProtKB-EC"/>
</dbReference>
<dbReference type="SUPFAM" id="SSF54862">
    <property type="entry name" value="4Fe-4S ferredoxins"/>
    <property type="match status" value="1"/>
</dbReference>
<dbReference type="InterPro" id="IPR050157">
    <property type="entry name" value="PSI_iron-sulfur_center"/>
</dbReference>
<evidence type="ECO:0000256" key="4">
    <source>
        <dbReference type="ARBA" id="ARBA00023014"/>
    </source>
</evidence>
<dbReference type="EMBL" id="JBHRZO010000009">
    <property type="protein sequence ID" value="MFC3847393.1"/>
    <property type="molecule type" value="Genomic_DNA"/>
</dbReference>
<dbReference type="SMART" id="SM00929">
    <property type="entry name" value="NADH-G_4Fe-4S_3"/>
    <property type="match status" value="1"/>
</dbReference>
<feature type="domain" description="4Fe-4S ferredoxin-type" evidence="6">
    <location>
        <begin position="134"/>
        <end position="163"/>
    </location>
</feature>
<dbReference type="PROSITE" id="PS51085">
    <property type="entry name" value="2FE2S_FER_2"/>
    <property type="match status" value="1"/>
</dbReference>
<proteinExistence type="predicted"/>
<dbReference type="Pfam" id="PF13510">
    <property type="entry name" value="Fer2_4"/>
    <property type="match status" value="1"/>
</dbReference>
<dbReference type="Gene3D" id="3.10.20.740">
    <property type="match status" value="1"/>
</dbReference>
<dbReference type="CDD" id="cd00368">
    <property type="entry name" value="Molybdopterin-Binding"/>
    <property type="match status" value="1"/>
</dbReference>
<feature type="domain" description="4Fe-4S His(Cys)3-ligated-type" evidence="8">
    <location>
        <begin position="76"/>
        <end position="115"/>
    </location>
</feature>
<sequence length="764" mass="84228">MMVFNIDGQEIAFQEGQTILEAARSAGVYIPAICYLSGCSPTVACKMCMVEVDGKRVYGCNTKAKPNTHVCTNTKEIVAERKMIMQTYDVNHPLECGVCDKSGECELQDMTMRMQVETQPFAVRDNLKPFAFWAQASYDPNLCIMCERCVTTCSDNIGDSNLKALKADLHAPDKFKASMPKDPFSVWSRKQKGMIGFVGDTPCFDCGECIAVCPVGAIVYKDFSYSANAWELKRIDSTCAHCAAGCFISYEVRHFDTLGDDLKIFRVGNDFYHNPICGAGRFAFDVHASPKGSAHIEQAVQKLQEAKVVYIGGDASNEEAYLVEHLRQKLGFKLINEEVRAFQNFLNILQPSAFGDLEDIKHANLILTLGSKIRTENPLMKYAIANALKVNKGSALIYAHPIKDKAITKMSRAVLSLTHAPHAEEIVLGAFLHALGLEHPSLQPLLESLSEGEKPHYTMLESIGLALGDFEKMQALIAKASKIVLIAGQELYTHPKASNIASLLKTLSARCPVILVPPSTNALGIASICTLDTPTMESPSVGIRTKGDYTLDCDNKGAHRVDFILPSFNQLEASLTNFEGRLLPIRPALRFEGFDLSDIAQYFGCVGESLVDYTHMLPQEKGYQPIAYDTLKNFYSNDKCNHRGYKLNPPLYATQEPPSAPIQAILPSEFNAYCKYPETQFGTPTLQSANLQLKAGVYVSAAHLEKLGLEEGACVRLKKGDLHLEGAIYVDHSLEQEIFMVSPNLDTQGIFAQGLFSTLELERV</sequence>
<protein>
    <submittedName>
        <fullName evidence="9">NADH-quinone oxidoreductase subunit G</fullName>
        <ecNumber evidence="9">1.6.5.9</ecNumber>
    </submittedName>
</protein>
<evidence type="ECO:0000313" key="10">
    <source>
        <dbReference type="Proteomes" id="UP001595783"/>
    </source>
</evidence>
<dbReference type="InterPro" id="IPR006963">
    <property type="entry name" value="Mopterin_OxRdtase_4Fe-4S_dom"/>
</dbReference>
<evidence type="ECO:0000313" key="9">
    <source>
        <dbReference type="EMBL" id="MFC3847393.1"/>
    </source>
</evidence>
<dbReference type="EC" id="1.6.5.9" evidence="9"/>
<dbReference type="InterPro" id="IPR036010">
    <property type="entry name" value="2Fe-2S_ferredoxin-like_sf"/>
</dbReference>